<dbReference type="Pfam" id="PF13968">
    <property type="entry name" value="DUF4220"/>
    <property type="match status" value="1"/>
</dbReference>
<evidence type="ECO:0000259" key="2">
    <source>
        <dbReference type="Pfam" id="PF13968"/>
    </source>
</evidence>
<evidence type="ECO:0000256" key="1">
    <source>
        <dbReference type="SAM" id="Phobius"/>
    </source>
</evidence>
<dbReference type="Gramene" id="OGLUM10G01290.1">
    <property type="protein sequence ID" value="OGLUM10G01290.1"/>
    <property type="gene ID" value="OGLUM10G01290"/>
</dbReference>
<dbReference type="STRING" id="40148.A0A0E0B7E9"/>
<keyword evidence="1" id="KW-0472">Membrane</keyword>
<organism evidence="3">
    <name type="scientific">Oryza glumipatula</name>
    <dbReference type="NCBI Taxonomy" id="40148"/>
    <lineage>
        <taxon>Eukaryota</taxon>
        <taxon>Viridiplantae</taxon>
        <taxon>Streptophyta</taxon>
        <taxon>Embryophyta</taxon>
        <taxon>Tracheophyta</taxon>
        <taxon>Spermatophyta</taxon>
        <taxon>Magnoliopsida</taxon>
        <taxon>Liliopsida</taxon>
        <taxon>Poales</taxon>
        <taxon>Poaceae</taxon>
        <taxon>BOP clade</taxon>
        <taxon>Oryzoideae</taxon>
        <taxon>Oryzeae</taxon>
        <taxon>Oryzinae</taxon>
        <taxon>Oryza</taxon>
    </lineage>
</organism>
<sequence length="668" mass="77453">MRHSGATATRWWDEWGLRVLVLVSLGVQYAMLLIAGKRKFCTPGWFRIIVRILFIGCDVVALAALATLFNRQKSSSPAHIISSSNLEVLWAPILLMHIGGQAVATVSSIEKHDQLLRFIQTALTKGAVAAYLFYKSWSSTDIRLLTAAILLFIALIPRGIIKSLSLKQTGFNYMQDKSNSVSHRMDQKQLQETLKEMRFLISIMPETSNHYEIPAYERLYILRYMPSQLCLDYVRSYKSRRQTLESFWRLDDSQLYRVIEDGLSLIFSRLYTEDSRVDYIYSWWPDIAGMNLFVFLCLFKAIGNTPLIIAIALFHTSHKEAYSGGDITVTFVLLYGTLFLEFSFLFKLLTFRWKWQWRSTVPQLSILRFFTHHKRHSKLMGIARWFRFSSLLYSRWGKEAACDSSLKITTLVRQHIKLGWNNTINDAETYKMFNDTTGEWTFNLHNCNQFLELMSPYPLDESVIIWHLATDLCFYIGGAPNHDNAKRSREISNYMVYLLFTNPDMLTVSSRKSLFKTGCRELEYLLSDDYHEVHSDDPQEKHSDDMESLAKQINDRLTSQSEDPIRLNYISTAWNLSKNLRELNEEKMWKVIQGVWVEILCFSAGRCQGVLHAKSLGSGGEYLSYVWFLQAYAGLETFPDKLQKTHLMSTFQSPQREFTQNTSRSDLT</sequence>
<feature type="transmembrane region" description="Helical" evidence="1">
    <location>
        <begin position="115"/>
        <end position="134"/>
    </location>
</feature>
<dbReference type="InterPro" id="IPR025315">
    <property type="entry name" value="DUF4220"/>
</dbReference>
<feature type="transmembrane region" description="Helical" evidence="1">
    <location>
        <begin position="48"/>
        <end position="69"/>
    </location>
</feature>
<dbReference type="InterPro" id="IPR007658">
    <property type="entry name" value="DUF594"/>
</dbReference>
<reference evidence="3" key="2">
    <citation type="submission" date="2018-05" db="EMBL/GenBank/DDBJ databases">
        <title>OgluRS3 (Oryza glumaepatula Reference Sequence Version 3).</title>
        <authorList>
            <person name="Zhang J."/>
            <person name="Kudrna D."/>
            <person name="Lee S."/>
            <person name="Talag J."/>
            <person name="Welchert J."/>
            <person name="Wing R.A."/>
        </authorList>
    </citation>
    <scope>NUCLEOTIDE SEQUENCE [LARGE SCALE GENOMIC DNA]</scope>
</reference>
<dbReference type="EnsemblPlants" id="OGLUM10G01290.1">
    <property type="protein sequence ID" value="OGLUM10G01290.1"/>
    <property type="gene ID" value="OGLUM10G01290"/>
</dbReference>
<keyword evidence="1" id="KW-1133">Transmembrane helix</keyword>
<feature type="domain" description="DUF4220" evidence="2">
    <location>
        <begin position="56"/>
        <end position="398"/>
    </location>
</feature>
<keyword evidence="1" id="KW-0812">Transmembrane</keyword>
<evidence type="ECO:0000313" key="4">
    <source>
        <dbReference type="Proteomes" id="UP000026961"/>
    </source>
</evidence>
<name>A0A0E0B7E9_9ORYZ</name>
<dbReference type="Pfam" id="PF04578">
    <property type="entry name" value="DUF594"/>
    <property type="match status" value="1"/>
</dbReference>
<feature type="transmembrane region" description="Helical" evidence="1">
    <location>
        <begin position="89"/>
        <end position="108"/>
    </location>
</feature>
<protein>
    <recommendedName>
        <fullName evidence="2">DUF4220 domain-containing protein</fullName>
    </recommendedName>
</protein>
<dbReference type="AlphaFoldDB" id="A0A0E0B7E9"/>
<dbReference type="HOGENOM" id="CLU_009180_4_0_1"/>
<dbReference type="Proteomes" id="UP000026961">
    <property type="component" value="Chromosome 10"/>
</dbReference>
<accession>A0A0E0B7E9</accession>
<dbReference type="PANTHER" id="PTHR31325">
    <property type="entry name" value="OS01G0798800 PROTEIN-RELATED"/>
    <property type="match status" value="1"/>
</dbReference>
<feature type="transmembrane region" description="Helical" evidence="1">
    <location>
        <begin position="292"/>
        <end position="315"/>
    </location>
</feature>
<evidence type="ECO:0000313" key="3">
    <source>
        <dbReference type="EnsemblPlants" id="OGLUM10G01290.1"/>
    </source>
</evidence>
<reference evidence="3" key="1">
    <citation type="submission" date="2015-04" db="UniProtKB">
        <authorList>
            <consortium name="EnsemblPlants"/>
        </authorList>
    </citation>
    <scope>IDENTIFICATION</scope>
</reference>
<feature type="transmembrane region" description="Helical" evidence="1">
    <location>
        <begin position="140"/>
        <end position="161"/>
    </location>
</feature>
<feature type="transmembrane region" description="Helical" evidence="1">
    <location>
        <begin position="327"/>
        <end position="349"/>
    </location>
</feature>
<proteinExistence type="predicted"/>
<keyword evidence="4" id="KW-1185">Reference proteome</keyword>
<feature type="transmembrane region" description="Helical" evidence="1">
    <location>
        <begin position="15"/>
        <end position="36"/>
    </location>
</feature>